<reference evidence="8" key="1">
    <citation type="submission" date="2022-01" db="EMBL/GenBank/DDBJ databases">
        <authorList>
            <person name="King R."/>
        </authorList>
    </citation>
    <scope>NUCLEOTIDE SEQUENCE</scope>
</reference>
<dbReference type="FunFam" id="3.10.50.10:FF:000001">
    <property type="entry name" value="Chitinase 3-like 1"/>
    <property type="match status" value="1"/>
</dbReference>
<dbReference type="GO" id="GO:0006032">
    <property type="term" value="P:chitin catabolic process"/>
    <property type="evidence" value="ECO:0007669"/>
    <property type="project" value="TreeGrafter"/>
</dbReference>
<evidence type="ECO:0000256" key="1">
    <source>
        <dbReference type="ARBA" id="ARBA00022801"/>
    </source>
</evidence>
<dbReference type="SUPFAM" id="SSF51445">
    <property type="entry name" value="(Trans)glycosidases"/>
    <property type="match status" value="1"/>
</dbReference>
<dbReference type="InterPro" id="IPR001579">
    <property type="entry name" value="Glyco_hydro_18_chit_AS"/>
</dbReference>
<dbReference type="InterPro" id="IPR011583">
    <property type="entry name" value="Chitinase_II/V-like_cat"/>
</dbReference>
<evidence type="ECO:0000313" key="8">
    <source>
        <dbReference type="EMBL" id="CAH1104766.1"/>
    </source>
</evidence>
<feature type="signal peptide" evidence="6">
    <location>
        <begin position="1"/>
        <end position="21"/>
    </location>
</feature>
<evidence type="ECO:0000256" key="2">
    <source>
        <dbReference type="ARBA" id="ARBA00023157"/>
    </source>
</evidence>
<dbReference type="Gene3D" id="3.20.20.80">
    <property type="entry name" value="Glycosidases"/>
    <property type="match status" value="1"/>
</dbReference>
<evidence type="ECO:0000259" key="7">
    <source>
        <dbReference type="SMART" id="SM00636"/>
    </source>
</evidence>
<dbReference type="InterPro" id="IPR001223">
    <property type="entry name" value="Glyco_hydro18_cat"/>
</dbReference>
<evidence type="ECO:0000313" key="9">
    <source>
        <dbReference type="Proteomes" id="UP001153636"/>
    </source>
</evidence>
<organism evidence="8 9">
    <name type="scientific">Psylliodes chrysocephalus</name>
    <dbReference type="NCBI Taxonomy" id="3402493"/>
    <lineage>
        <taxon>Eukaryota</taxon>
        <taxon>Metazoa</taxon>
        <taxon>Ecdysozoa</taxon>
        <taxon>Arthropoda</taxon>
        <taxon>Hexapoda</taxon>
        <taxon>Insecta</taxon>
        <taxon>Pterygota</taxon>
        <taxon>Neoptera</taxon>
        <taxon>Endopterygota</taxon>
        <taxon>Coleoptera</taxon>
        <taxon>Polyphaga</taxon>
        <taxon>Cucujiformia</taxon>
        <taxon>Chrysomeloidea</taxon>
        <taxon>Chrysomelidae</taxon>
        <taxon>Galerucinae</taxon>
        <taxon>Alticini</taxon>
        <taxon>Psylliodes</taxon>
    </lineage>
</organism>
<dbReference type="OrthoDB" id="73875at2759"/>
<keyword evidence="1 4" id="KW-0378">Hydrolase</keyword>
<dbReference type="SUPFAM" id="SSF54556">
    <property type="entry name" value="Chitinase insertion domain"/>
    <property type="match status" value="1"/>
</dbReference>
<feature type="domain" description="Chitinase II/V-like catalytic" evidence="7">
    <location>
        <begin position="27"/>
        <end position="369"/>
    </location>
</feature>
<dbReference type="GO" id="GO:0004568">
    <property type="term" value="F:chitinase activity"/>
    <property type="evidence" value="ECO:0007669"/>
    <property type="project" value="TreeGrafter"/>
</dbReference>
<dbReference type="Gene3D" id="3.10.50.10">
    <property type="match status" value="1"/>
</dbReference>
<dbReference type="Pfam" id="PF00704">
    <property type="entry name" value="Glyco_hydro_18"/>
    <property type="match status" value="1"/>
</dbReference>
<feature type="chain" id="PRO_5040395897" description="Chitinase II/V-like catalytic domain-containing protein" evidence="6">
    <location>
        <begin position="22"/>
        <end position="392"/>
    </location>
</feature>
<keyword evidence="9" id="KW-1185">Reference proteome</keyword>
<dbReference type="GO" id="GO:0005576">
    <property type="term" value="C:extracellular region"/>
    <property type="evidence" value="ECO:0007669"/>
    <property type="project" value="TreeGrafter"/>
</dbReference>
<evidence type="ECO:0000256" key="5">
    <source>
        <dbReference type="RuleBase" id="RU004453"/>
    </source>
</evidence>
<dbReference type="PANTHER" id="PTHR11177:SF360">
    <property type="entry name" value="CHITINASE 4-RELATED"/>
    <property type="match status" value="1"/>
</dbReference>
<evidence type="ECO:0000256" key="6">
    <source>
        <dbReference type="SAM" id="SignalP"/>
    </source>
</evidence>
<proteinExistence type="inferred from homology"/>
<dbReference type="EMBL" id="OV651830">
    <property type="protein sequence ID" value="CAH1104766.1"/>
    <property type="molecule type" value="Genomic_DNA"/>
</dbReference>
<evidence type="ECO:0000256" key="4">
    <source>
        <dbReference type="RuleBase" id="RU000489"/>
    </source>
</evidence>
<evidence type="ECO:0000256" key="3">
    <source>
        <dbReference type="ARBA" id="ARBA00023295"/>
    </source>
</evidence>
<dbReference type="InterPro" id="IPR017853">
    <property type="entry name" value="GH"/>
</dbReference>
<dbReference type="SMART" id="SM00636">
    <property type="entry name" value="Glyco_18"/>
    <property type="match status" value="1"/>
</dbReference>
<dbReference type="PANTHER" id="PTHR11177">
    <property type="entry name" value="CHITINASE"/>
    <property type="match status" value="1"/>
</dbReference>
<keyword evidence="3 4" id="KW-0326">Glycosidase</keyword>
<dbReference type="CDD" id="cd02872">
    <property type="entry name" value="GH18_chitolectin_chitotriosidase"/>
    <property type="match status" value="1"/>
</dbReference>
<name>A0A9P0GBD7_9CUCU</name>
<gene>
    <name evidence="8" type="ORF">PSYICH_LOCUS5929</name>
</gene>
<keyword evidence="6" id="KW-0732">Signal</keyword>
<accession>A0A9P0GBD7</accession>
<keyword evidence="2" id="KW-1015">Disulfide bond</keyword>
<sequence length="392" mass="43959">MKILILCTCIFLLSWTVEIHGEEQSKKNVVCYFASWTVYRNGNGKFDVPDIDVNLCTHINFGFIGLNEDASIHILDSWESDGLEGIKRLVELKKLKSDLKVLISMGGWNEGSRTYSIVAANATKRKILANNVLSFIEERGFDGFDLDWEYPGLRGGDQAIDKDDLTALLNDLSDVLKPKGYILSAAVAGAVEKINIAYDVPKITKILDLLNVMVFDYHGAFDNFVGHISPLYPAEIDYKYSDNSTYNVDSGIQEWLHKGADPEKMNIGIILYGRSFTLADKTNTALFAPVRGGGIEGIYSRQSGILGYNEICEFHSATTYVWDDEQKVPHRIWDDQWVGFDDEKSIKLKIEYALENNLGGAMVWSLDYDDFKGICGHKYPLLTAVNKAFGNL</sequence>
<protein>
    <recommendedName>
        <fullName evidence="7">Chitinase II/V-like catalytic domain-containing protein</fullName>
    </recommendedName>
</protein>
<dbReference type="AlphaFoldDB" id="A0A9P0GBD7"/>
<dbReference type="GO" id="GO:0005975">
    <property type="term" value="P:carbohydrate metabolic process"/>
    <property type="evidence" value="ECO:0007669"/>
    <property type="project" value="InterPro"/>
</dbReference>
<dbReference type="PROSITE" id="PS01095">
    <property type="entry name" value="GH18_1"/>
    <property type="match status" value="1"/>
</dbReference>
<dbReference type="InterPro" id="IPR029070">
    <property type="entry name" value="Chitinase_insertion_sf"/>
</dbReference>
<comment type="similarity">
    <text evidence="5">Belongs to the glycosyl hydrolase 18 family.</text>
</comment>
<dbReference type="Proteomes" id="UP001153636">
    <property type="component" value="Chromosome 18"/>
</dbReference>
<dbReference type="GO" id="GO:0008061">
    <property type="term" value="F:chitin binding"/>
    <property type="evidence" value="ECO:0007669"/>
    <property type="project" value="InterPro"/>
</dbReference>
<dbReference type="InterPro" id="IPR050314">
    <property type="entry name" value="Glycosyl_Hydrlase_18"/>
</dbReference>